<dbReference type="GO" id="GO:0016020">
    <property type="term" value="C:membrane"/>
    <property type="evidence" value="ECO:0007669"/>
    <property type="project" value="UniProtKB-SubCell"/>
</dbReference>
<comment type="subcellular location">
    <subcellularLocation>
        <location evidence="1">Membrane</location>
    </subcellularLocation>
</comment>
<dbReference type="NCBIfam" id="TIGR01167">
    <property type="entry name" value="LPXTG_anchor"/>
    <property type="match status" value="1"/>
</dbReference>
<accession>A0A941D403</accession>
<protein>
    <submittedName>
        <fullName evidence="6">MAPEG family protein</fullName>
    </submittedName>
</protein>
<evidence type="ECO:0000313" key="8">
    <source>
        <dbReference type="Proteomes" id="UP000622580"/>
    </source>
</evidence>
<dbReference type="Gene3D" id="1.20.120.550">
    <property type="entry name" value="Membrane associated eicosanoid/glutathione metabolism-like domain"/>
    <property type="match status" value="1"/>
</dbReference>
<keyword evidence="2 5" id="KW-0812">Transmembrane</keyword>
<feature type="transmembrane region" description="Helical" evidence="5">
    <location>
        <begin position="112"/>
        <end position="134"/>
    </location>
</feature>
<reference evidence="6" key="2">
    <citation type="submission" date="2021-04" db="EMBL/GenBank/DDBJ databases">
        <title>Draft genome assembly of strain Phenylobacterium sp. 20VBR1 using MiniION and Illumina platforms.</title>
        <authorList>
            <person name="Thomas F.A."/>
            <person name="Krishnan K.P."/>
            <person name="Sinha R.K."/>
        </authorList>
    </citation>
    <scope>NUCLEOTIDE SEQUENCE</scope>
    <source>
        <strain evidence="6">20VBR1</strain>
    </source>
</reference>
<dbReference type="AlphaFoldDB" id="A0A941D403"/>
<dbReference type="PANTHER" id="PTHR35814:SF1">
    <property type="entry name" value="GLUTATHIONE S-TRANSFERASE-RELATED"/>
    <property type="match status" value="1"/>
</dbReference>
<evidence type="ECO:0000256" key="5">
    <source>
        <dbReference type="SAM" id="Phobius"/>
    </source>
</evidence>
<dbReference type="SUPFAM" id="SSF161084">
    <property type="entry name" value="MAPEG domain-like"/>
    <property type="match status" value="1"/>
</dbReference>
<evidence type="ECO:0000256" key="2">
    <source>
        <dbReference type="ARBA" id="ARBA00022692"/>
    </source>
</evidence>
<organism evidence="6 8">
    <name type="scientific">Phenylobacterium glaciei</name>
    <dbReference type="NCBI Taxonomy" id="2803784"/>
    <lineage>
        <taxon>Bacteria</taxon>
        <taxon>Pseudomonadati</taxon>
        <taxon>Pseudomonadota</taxon>
        <taxon>Alphaproteobacteria</taxon>
        <taxon>Caulobacterales</taxon>
        <taxon>Caulobacteraceae</taxon>
        <taxon>Phenylobacterium</taxon>
    </lineage>
</organism>
<name>A0A941D403_9CAUL</name>
<evidence type="ECO:0000256" key="3">
    <source>
        <dbReference type="ARBA" id="ARBA00022989"/>
    </source>
</evidence>
<dbReference type="InterPro" id="IPR023352">
    <property type="entry name" value="MAPEG-like_dom_sf"/>
</dbReference>
<evidence type="ECO:0000313" key="6">
    <source>
        <dbReference type="EMBL" id="MBR7621219.1"/>
    </source>
</evidence>
<evidence type="ECO:0000313" key="7">
    <source>
        <dbReference type="EMBL" id="QQZ49859.1"/>
    </source>
</evidence>
<proteinExistence type="predicted"/>
<keyword evidence="4 5" id="KW-0472">Membrane</keyword>
<dbReference type="RefSeq" id="WP_215342216.1">
    <property type="nucleotide sequence ID" value="NZ_JAGSGD010000001.1"/>
</dbReference>
<gene>
    <name evidence="6" type="ORF">JKL49_17630</name>
    <name evidence="7" type="ORF">JKL49_24585</name>
</gene>
<evidence type="ECO:0000256" key="4">
    <source>
        <dbReference type="ARBA" id="ARBA00023136"/>
    </source>
</evidence>
<keyword evidence="3 5" id="KW-1133">Transmembrane helix</keyword>
<feature type="transmembrane region" description="Helical" evidence="5">
    <location>
        <begin position="70"/>
        <end position="92"/>
    </location>
</feature>
<keyword evidence="8" id="KW-1185">Reference proteome</keyword>
<feature type="transmembrane region" description="Helical" evidence="5">
    <location>
        <begin position="12"/>
        <end position="31"/>
    </location>
</feature>
<dbReference type="InterPro" id="IPR001129">
    <property type="entry name" value="Membr-assoc_MAPEG"/>
</dbReference>
<dbReference type="Pfam" id="PF01124">
    <property type="entry name" value="MAPEG"/>
    <property type="match status" value="1"/>
</dbReference>
<dbReference type="EMBL" id="JAGSGD010000001">
    <property type="protein sequence ID" value="MBR7621219.1"/>
    <property type="molecule type" value="Genomic_DNA"/>
</dbReference>
<dbReference type="Proteomes" id="UP000622580">
    <property type="component" value="Unassembled WGS sequence"/>
</dbReference>
<reference evidence="7" key="1">
    <citation type="submission" date="2021-01" db="EMBL/GenBank/DDBJ databases">
        <title>Genome sequence of Phenylobacterium sp. 20VBR1 isolated from a valley glaceir, Ny-Alesund, Svalbard.</title>
        <authorList>
            <person name="Thomas F.A."/>
            <person name="Krishnan K.P."/>
            <person name="Sinha R.K."/>
        </authorList>
    </citation>
    <scope>NUCLEOTIDE SEQUENCE</scope>
    <source>
        <strain evidence="7">20VBR1</strain>
    </source>
</reference>
<evidence type="ECO:0000256" key="1">
    <source>
        <dbReference type="ARBA" id="ARBA00004370"/>
    </source>
</evidence>
<dbReference type="PANTHER" id="PTHR35814">
    <property type="match status" value="1"/>
</dbReference>
<sequence>MDAVTSTSGNAAALWVGLHMFLLLVLSLLVVRQRQKHKVALGDEGIPELAQAIRAFGNATEYVPAAMCGLAVLALVNAPSLAIHLAGFVMFAGRCLHAVGLSNSGGTSFPRVIGVLATWVAYVFIGVALLFYAIA</sequence>
<dbReference type="EMBL" id="CP068570">
    <property type="protein sequence ID" value="QQZ49859.1"/>
    <property type="molecule type" value="Genomic_DNA"/>
</dbReference>